<dbReference type="EMBL" id="CABIKO010000045">
    <property type="protein sequence ID" value="VVA20556.1"/>
    <property type="molecule type" value="Genomic_DNA"/>
</dbReference>
<organism evidence="4 5">
    <name type="scientific">Prunus dulcis</name>
    <name type="common">Almond</name>
    <name type="synonym">Amygdalus dulcis</name>
    <dbReference type="NCBI Taxonomy" id="3755"/>
    <lineage>
        <taxon>Eukaryota</taxon>
        <taxon>Viridiplantae</taxon>
        <taxon>Streptophyta</taxon>
        <taxon>Embryophyta</taxon>
        <taxon>Tracheophyta</taxon>
        <taxon>Spermatophyta</taxon>
        <taxon>Magnoliopsida</taxon>
        <taxon>eudicotyledons</taxon>
        <taxon>Gunneridae</taxon>
        <taxon>Pentapetalae</taxon>
        <taxon>rosids</taxon>
        <taxon>fabids</taxon>
        <taxon>Rosales</taxon>
        <taxon>Rosaceae</taxon>
        <taxon>Amygdaloideae</taxon>
        <taxon>Amygdaleae</taxon>
        <taxon>Prunus</taxon>
    </lineage>
</organism>
<proteinExistence type="predicted"/>
<gene>
    <name evidence="3" type="ORF">ALMOND_2B009761</name>
    <name evidence="4" type="ORF">ALMOND_2B022184</name>
    <name evidence="2" type="ORF">L3X38_012255</name>
</gene>
<keyword evidence="6" id="KW-1185">Reference proteome</keyword>
<dbReference type="Gene3D" id="2.80.10.50">
    <property type="match status" value="2"/>
</dbReference>
<dbReference type="InterPro" id="IPR036242">
    <property type="entry name" value="Agglutinin_dom_sf"/>
</dbReference>
<reference evidence="2 6" key="3">
    <citation type="journal article" date="2022" name="G3 (Bethesda)">
        <title>Whole-genome sequence and methylome profiling of the almond [Prunus dulcis (Mill.) D.A. Webb] cultivar 'Nonpareil'.</title>
        <authorList>
            <person name="D'Amico-Willman K.M."/>
            <person name="Ouma W.Z."/>
            <person name="Meulia T."/>
            <person name="Sideli G.M."/>
            <person name="Gradziel T.M."/>
            <person name="Fresnedo-Ramirez J."/>
        </authorList>
    </citation>
    <scope>NUCLEOTIDE SEQUENCE [LARGE SCALE GENOMIC DNA]</scope>
    <source>
        <strain evidence="2">Clone GOH B32 T37-40</strain>
    </source>
</reference>
<evidence type="ECO:0000313" key="4">
    <source>
        <dbReference type="EMBL" id="VVA20594.1"/>
    </source>
</evidence>
<dbReference type="SUPFAM" id="SSF50382">
    <property type="entry name" value="Agglutinin"/>
    <property type="match status" value="2"/>
</dbReference>
<dbReference type="AlphaFoldDB" id="A0A5E4EXX7"/>
<evidence type="ECO:0000313" key="5">
    <source>
        <dbReference type="Proteomes" id="UP000327085"/>
    </source>
</evidence>
<dbReference type="Proteomes" id="UP000327085">
    <property type="component" value="Chromosome 2"/>
</dbReference>
<name>A0A5E4EXX7_PRUDU</name>
<dbReference type="EMBL" id="CABIKO010000045">
    <property type="protein sequence ID" value="VVA20594.1"/>
    <property type="molecule type" value="Genomic_DNA"/>
</dbReference>
<dbReference type="InterPro" id="IPR053237">
    <property type="entry name" value="Natterin_C"/>
</dbReference>
<dbReference type="Gramene" id="VVA20594">
    <property type="protein sequence ID" value="VVA20594"/>
    <property type="gene ID" value="Prudul26B022184"/>
</dbReference>
<reference evidence="4" key="1">
    <citation type="submission" date="2019-07" db="EMBL/GenBank/DDBJ databases">
        <authorList>
            <person name="Alioto T."/>
            <person name="Alioto T."/>
            <person name="Gomez Garrido J."/>
        </authorList>
    </citation>
    <scope>NUCLEOTIDE SEQUENCE</scope>
</reference>
<protein>
    <submittedName>
        <fullName evidence="4">PREDICTED: agglutinin</fullName>
    </submittedName>
</protein>
<evidence type="ECO:0000313" key="6">
    <source>
        <dbReference type="Proteomes" id="UP001054821"/>
    </source>
</evidence>
<sequence length="196" mass="22134">MRASYTSDAVTNNKYWVRLQGTNKFHKEALIVAGADEPKEDRSKTICTLSEPIYELLESYYEGDSLSFSLDIKVLSLQFRHVQLGSYGCNGKYLSACMIDRPLYLLFQFDDLGDPTVGNHVLAKSEGILCIISASLFGNWRLTKDDWICPDSDNFSLDDSYTFFWPLKVGDNLIALRSMGNKNFSSLVVKTRILNG</sequence>
<dbReference type="PANTHER" id="PTHR39244:SF5">
    <property type="entry name" value="NATTERIN-3-LIKE"/>
    <property type="match status" value="1"/>
</dbReference>
<dbReference type="InterPro" id="IPR008998">
    <property type="entry name" value="Agglutinin"/>
</dbReference>
<feature type="domain" description="Agglutinin" evidence="1">
    <location>
        <begin position="77"/>
        <end position="195"/>
    </location>
</feature>
<dbReference type="EMBL" id="JAJFAZ020000002">
    <property type="protein sequence ID" value="KAI5344378.1"/>
    <property type="molecule type" value="Genomic_DNA"/>
</dbReference>
<dbReference type="PANTHER" id="PTHR39244">
    <property type="entry name" value="NATTERIN-4"/>
    <property type="match status" value="1"/>
</dbReference>
<evidence type="ECO:0000313" key="3">
    <source>
        <dbReference type="EMBL" id="VVA20556.1"/>
    </source>
</evidence>
<evidence type="ECO:0000313" key="2">
    <source>
        <dbReference type="EMBL" id="KAI5344378.1"/>
    </source>
</evidence>
<evidence type="ECO:0000259" key="1">
    <source>
        <dbReference type="SMART" id="SM00791"/>
    </source>
</evidence>
<dbReference type="SMART" id="SM00791">
    <property type="entry name" value="Agglutinin"/>
    <property type="match status" value="1"/>
</dbReference>
<dbReference type="Gramene" id="VVA20556">
    <property type="protein sequence ID" value="VVA20556"/>
    <property type="gene ID" value="Prudul26B009761"/>
</dbReference>
<reference evidence="5" key="2">
    <citation type="journal article" date="2020" name="Plant J.">
        <title>Transposons played a major role in the diversification between the closely related almond and peach genomes: results from the almond genome sequence.</title>
        <authorList>
            <person name="Alioto T."/>
            <person name="Alexiou K.G."/>
            <person name="Bardil A."/>
            <person name="Barteri F."/>
            <person name="Castanera R."/>
            <person name="Cruz F."/>
            <person name="Dhingra A."/>
            <person name="Duval H."/>
            <person name="Fernandez I Marti A."/>
            <person name="Frias L."/>
            <person name="Galan B."/>
            <person name="Garcia J.L."/>
            <person name="Howad W."/>
            <person name="Gomez-Garrido J."/>
            <person name="Gut M."/>
            <person name="Julca I."/>
            <person name="Morata J."/>
            <person name="Puigdomenech P."/>
            <person name="Ribeca P."/>
            <person name="Rubio Cabetas M.J."/>
            <person name="Vlasova A."/>
            <person name="Wirthensohn M."/>
            <person name="Garcia-Mas J."/>
            <person name="Gabaldon T."/>
            <person name="Casacuberta J.M."/>
            <person name="Arus P."/>
        </authorList>
    </citation>
    <scope>NUCLEOTIDE SEQUENCE [LARGE SCALE GENOMIC DNA]</scope>
    <source>
        <strain evidence="5">cv. Texas</strain>
    </source>
</reference>
<dbReference type="Proteomes" id="UP001054821">
    <property type="component" value="Chromosome 2"/>
</dbReference>
<accession>A0A5E4EXX7</accession>